<organism evidence="1 2">
    <name type="scientific">Ajellomyces capsulatus (strain H88)</name>
    <name type="common">Darling's disease fungus</name>
    <name type="synonym">Histoplasma capsulatum</name>
    <dbReference type="NCBI Taxonomy" id="544711"/>
    <lineage>
        <taxon>Eukaryota</taxon>
        <taxon>Fungi</taxon>
        <taxon>Dikarya</taxon>
        <taxon>Ascomycota</taxon>
        <taxon>Pezizomycotina</taxon>
        <taxon>Eurotiomycetes</taxon>
        <taxon>Eurotiomycetidae</taxon>
        <taxon>Onygenales</taxon>
        <taxon>Ajellomycetaceae</taxon>
        <taxon>Histoplasma</taxon>
    </lineage>
</organism>
<dbReference type="EMBL" id="CP069102">
    <property type="protein sequence ID" value="QSS49553.1"/>
    <property type="molecule type" value="Genomic_DNA"/>
</dbReference>
<accession>A0A8A1LA48</accession>
<dbReference type="VEuPathDB" id="FungiDB:I7I53_09946"/>
<dbReference type="AlphaFoldDB" id="A0A8A1LA48"/>
<dbReference type="Proteomes" id="UP000663419">
    <property type="component" value="Chromosome 1"/>
</dbReference>
<evidence type="ECO:0000313" key="2">
    <source>
        <dbReference type="Proteomes" id="UP000663419"/>
    </source>
</evidence>
<reference evidence="1" key="1">
    <citation type="submission" date="2021-01" db="EMBL/GenBank/DDBJ databases">
        <title>Chromosome-level genome assembly of a human fungal pathogen reveals clustering of transcriptionally co-regulated genes.</title>
        <authorList>
            <person name="Voorhies M."/>
            <person name="Cohen S."/>
            <person name="Shea T.P."/>
            <person name="Petrus S."/>
            <person name="Munoz J.F."/>
            <person name="Poplawski S."/>
            <person name="Goldman W.E."/>
            <person name="Michael T."/>
            <person name="Cuomo C.A."/>
            <person name="Sil A."/>
            <person name="Beyhan S."/>
        </authorList>
    </citation>
    <scope>NUCLEOTIDE SEQUENCE</scope>
    <source>
        <strain evidence="1">H88</strain>
    </source>
</reference>
<sequence length="63" mass="7577">MEIERAWLRIEKKSRRSEGAKANEVVKEAKSLCKWELKMCENRVNMKIQQITIFLNDVIQKRK</sequence>
<name>A0A8A1LA48_AJEC8</name>
<evidence type="ECO:0000313" key="1">
    <source>
        <dbReference type="EMBL" id="QSS49553.1"/>
    </source>
</evidence>
<protein>
    <submittedName>
        <fullName evidence="1">Uncharacterized protein</fullName>
    </submittedName>
</protein>
<gene>
    <name evidence="1" type="ORF">I7I53_09946</name>
</gene>
<proteinExistence type="predicted"/>